<comment type="caution">
    <text evidence="6">The sequence shown here is derived from an EMBL/GenBank/DDBJ whole genome shotgun (WGS) entry which is preliminary data.</text>
</comment>
<feature type="transmembrane region" description="Helical" evidence="4">
    <location>
        <begin position="335"/>
        <end position="356"/>
    </location>
</feature>
<keyword evidence="7" id="KW-1185">Reference proteome</keyword>
<gene>
    <name evidence="6" type="ORF">C6P64_12075</name>
</gene>
<name>A0A2S9K363_9BURK</name>
<feature type="transmembrane region" description="Helical" evidence="4">
    <location>
        <begin position="44"/>
        <end position="64"/>
    </location>
</feature>
<dbReference type="InterPro" id="IPR036259">
    <property type="entry name" value="MFS_trans_sf"/>
</dbReference>
<keyword evidence="3 4" id="KW-0472">Membrane</keyword>
<feature type="domain" description="Major facilitator superfamily (MFS) profile" evidence="5">
    <location>
        <begin position="10"/>
        <end position="386"/>
    </location>
</feature>
<dbReference type="EMBL" id="PVLQ01000041">
    <property type="protein sequence ID" value="PRD64909.1"/>
    <property type="molecule type" value="Genomic_DNA"/>
</dbReference>
<dbReference type="RefSeq" id="WP_105748823.1">
    <property type="nucleotide sequence ID" value="NZ_PVLQ01000041.1"/>
</dbReference>
<feature type="transmembrane region" description="Helical" evidence="4">
    <location>
        <begin position="142"/>
        <end position="160"/>
    </location>
</feature>
<dbReference type="PANTHER" id="PTHR23526">
    <property type="entry name" value="INTEGRAL MEMBRANE TRANSPORT PROTEIN-RELATED"/>
    <property type="match status" value="1"/>
</dbReference>
<dbReference type="InterPro" id="IPR052528">
    <property type="entry name" value="Sugar_transport-like"/>
</dbReference>
<feature type="transmembrane region" description="Helical" evidence="4">
    <location>
        <begin position="76"/>
        <end position="94"/>
    </location>
</feature>
<feature type="transmembrane region" description="Helical" evidence="4">
    <location>
        <begin position="362"/>
        <end position="382"/>
    </location>
</feature>
<evidence type="ECO:0000259" key="5">
    <source>
        <dbReference type="PROSITE" id="PS50850"/>
    </source>
</evidence>
<evidence type="ECO:0000256" key="2">
    <source>
        <dbReference type="ARBA" id="ARBA00022989"/>
    </source>
</evidence>
<dbReference type="InterPro" id="IPR011701">
    <property type="entry name" value="MFS"/>
</dbReference>
<keyword evidence="2 4" id="KW-1133">Transmembrane helix</keyword>
<sequence>MTAWLERHRFLLTFALLSLFMGVSVGLAKVTTTLYALHLGAQGWVLGSIAAAQSLGLLFSSLPMGVLVERYGPTRLFMAGSLIAGLLYLLLPLLPSSLFLLFMTALVSLVMPARFVSLNTVFMAALERMGEARAGWYRGTHMSGMFLIGPLLAAVVVQVLGHAGSYWLIAAMFFVTIGLSPLVLSQYRAPRRDEGWQDAGMGEVLRGVLADPLARRLAWHEGAIQALNMYYAFYIVVIAVQSLGLPAAGAGSLVAVQGAAFVFALFLLGGWVGRLGCQALSLGALLVVLAALTLAFAARPVWLWGGGAMLGLGLGLLQIHNLTQFSRVGARLGHGRVAGFSALAGPAGSLVGGLLGGTLGQWIGLQMVFLVFVPLFLSLALLSRRHPLPCPDAA</sequence>
<dbReference type="SUPFAM" id="SSF103473">
    <property type="entry name" value="MFS general substrate transporter"/>
    <property type="match status" value="1"/>
</dbReference>
<evidence type="ECO:0000256" key="3">
    <source>
        <dbReference type="ARBA" id="ARBA00023136"/>
    </source>
</evidence>
<accession>A0A2S9K363</accession>
<organism evidence="6 7">
    <name type="scientific">Malikia granosa</name>
    <dbReference type="NCBI Taxonomy" id="263067"/>
    <lineage>
        <taxon>Bacteria</taxon>
        <taxon>Pseudomonadati</taxon>
        <taxon>Pseudomonadota</taxon>
        <taxon>Betaproteobacteria</taxon>
        <taxon>Burkholderiales</taxon>
        <taxon>Comamonadaceae</taxon>
        <taxon>Malikia</taxon>
    </lineage>
</organism>
<protein>
    <submittedName>
        <fullName evidence="6">MFS transporter</fullName>
    </submittedName>
</protein>
<dbReference type="InterPro" id="IPR020846">
    <property type="entry name" value="MFS_dom"/>
</dbReference>
<dbReference type="PANTHER" id="PTHR23526:SF2">
    <property type="entry name" value="MAJOR FACILITATOR SUPERFAMILY (MFS) PROFILE DOMAIN-CONTAINING PROTEIN"/>
    <property type="match status" value="1"/>
</dbReference>
<dbReference type="GO" id="GO:0022857">
    <property type="term" value="F:transmembrane transporter activity"/>
    <property type="evidence" value="ECO:0007669"/>
    <property type="project" value="InterPro"/>
</dbReference>
<feature type="transmembrane region" description="Helical" evidence="4">
    <location>
        <begin position="254"/>
        <end position="272"/>
    </location>
</feature>
<dbReference type="Proteomes" id="UP000238589">
    <property type="component" value="Unassembled WGS sequence"/>
</dbReference>
<evidence type="ECO:0000256" key="4">
    <source>
        <dbReference type="SAM" id="Phobius"/>
    </source>
</evidence>
<dbReference type="AlphaFoldDB" id="A0A2S9K363"/>
<feature type="transmembrane region" description="Helical" evidence="4">
    <location>
        <begin position="303"/>
        <end position="323"/>
    </location>
</feature>
<keyword evidence="1 4" id="KW-0812">Transmembrane</keyword>
<evidence type="ECO:0000313" key="7">
    <source>
        <dbReference type="Proteomes" id="UP000238589"/>
    </source>
</evidence>
<feature type="transmembrane region" description="Helical" evidence="4">
    <location>
        <begin position="279"/>
        <end position="297"/>
    </location>
</feature>
<evidence type="ECO:0000313" key="6">
    <source>
        <dbReference type="EMBL" id="PRD64909.1"/>
    </source>
</evidence>
<reference evidence="6 7" key="1">
    <citation type="submission" date="2018-03" db="EMBL/GenBank/DDBJ databases">
        <title>Comparative genomics illustrates the genes involved in a hyperalkaliphilic mechanisms of Serpentinomonas isolated from highly-alkaline calcium-rich serpentinized springs.</title>
        <authorList>
            <person name="Suzuki S."/>
            <person name="Ishii S."/>
            <person name="Walworth N."/>
            <person name="Bird L."/>
            <person name="Kuenen J.G."/>
            <person name="Nealson K.H."/>
        </authorList>
    </citation>
    <scope>NUCLEOTIDE SEQUENCE [LARGE SCALE GENOMIC DNA]</scope>
    <source>
        <strain evidence="6 7">P1</strain>
    </source>
</reference>
<proteinExistence type="predicted"/>
<dbReference type="PROSITE" id="PS50850">
    <property type="entry name" value="MFS"/>
    <property type="match status" value="1"/>
</dbReference>
<dbReference type="Gene3D" id="1.20.1250.20">
    <property type="entry name" value="MFS general substrate transporter like domains"/>
    <property type="match status" value="1"/>
</dbReference>
<dbReference type="Pfam" id="PF07690">
    <property type="entry name" value="MFS_1"/>
    <property type="match status" value="1"/>
</dbReference>
<feature type="transmembrane region" description="Helical" evidence="4">
    <location>
        <begin position="100"/>
        <end position="122"/>
    </location>
</feature>
<evidence type="ECO:0000256" key="1">
    <source>
        <dbReference type="ARBA" id="ARBA00022692"/>
    </source>
</evidence>
<feature type="transmembrane region" description="Helical" evidence="4">
    <location>
        <begin position="166"/>
        <end position="184"/>
    </location>
</feature>
<feature type="transmembrane region" description="Helical" evidence="4">
    <location>
        <begin position="229"/>
        <end position="248"/>
    </location>
</feature>
<dbReference type="OrthoDB" id="8699103at2"/>